<organism evidence="3 4">
    <name type="scientific">Sphingobacterium kitahiroshimense</name>
    <dbReference type="NCBI Taxonomy" id="470446"/>
    <lineage>
        <taxon>Bacteria</taxon>
        <taxon>Pseudomonadati</taxon>
        <taxon>Bacteroidota</taxon>
        <taxon>Sphingobacteriia</taxon>
        <taxon>Sphingobacteriales</taxon>
        <taxon>Sphingobacteriaceae</taxon>
        <taxon>Sphingobacterium</taxon>
    </lineage>
</organism>
<keyword evidence="4" id="KW-1185">Reference proteome</keyword>
<dbReference type="SUPFAM" id="SSF55729">
    <property type="entry name" value="Acyl-CoA N-acyltransferases (Nat)"/>
    <property type="match status" value="1"/>
</dbReference>
<accession>A0ABV0BM57</accession>
<dbReference type="InterPro" id="IPR016181">
    <property type="entry name" value="Acyl_CoA_acyltransferase"/>
</dbReference>
<proteinExistence type="predicted"/>
<dbReference type="Pfam" id="PF00583">
    <property type="entry name" value="Acetyltransf_1"/>
    <property type="match status" value="1"/>
</dbReference>
<evidence type="ECO:0000313" key="4">
    <source>
        <dbReference type="Proteomes" id="UP001409291"/>
    </source>
</evidence>
<gene>
    <name evidence="3" type="ORF">ABE541_01320</name>
</gene>
<dbReference type="Proteomes" id="UP001409291">
    <property type="component" value="Unassembled WGS sequence"/>
</dbReference>
<sequence>MKRDYIIRKHSTDEAIPYDLLLLADETKEAIDKYISTCTIFTLVHRITNEIVGVMAVKQINSDTVELKNIAITAQYQAQGLGSDMLSFLKSHAQEENLLHIWVGTADVGFQQHRFYMRNGFEMNHIRHNFFMENYADPIIENGLQMKHMLVFAYRLNTNTD</sequence>
<dbReference type="PANTHER" id="PTHR13947:SF37">
    <property type="entry name" value="LD18367P"/>
    <property type="match status" value="1"/>
</dbReference>
<feature type="domain" description="N-acetyltransferase" evidence="2">
    <location>
        <begin position="5"/>
        <end position="151"/>
    </location>
</feature>
<dbReference type="RefSeq" id="WP_132771883.1">
    <property type="nucleotide sequence ID" value="NZ_JAOQNK010000001.1"/>
</dbReference>
<dbReference type="PANTHER" id="PTHR13947">
    <property type="entry name" value="GNAT FAMILY N-ACETYLTRANSFERASE"/>
    <property type="match status" value="1"/>
</dbReference>
<dbReference type="PROSITE" id="PS51186">
    <property type="entry name" value="GNAT"/>
    <property type="match status" value="1"/>
</dbReference>
<evidence type="ECO:0000259" key="2">
    <source>
        <dbReference type="PROSITE" id="PS51186"/>
    </source>
</evidence>
<evidence type="ECO:0000256" key="1">
    <source>
        <dbReference type="ARBA" id="ARBA00022679"/>
    </source>
</evidence>
<protein>
    <submittedName>
        <fullName evidence="3">GNAT family N-acetyltransferase</fullName>
    </submittedName>
</protein>
<keyword evidence="1" id="KW-0808">Transferase</keyword>
<dbReference type="Gene3D" id="3.40.630.30">
    <property type="match status" value="1"/>
</dbReference>
<comment type="caution">
    <text evidence="3">The sequence shown here is derived from an EMBL/GenBank/DDBJ whole genome shotgun (WGS) entry which is preliminary data.</text>
</comment>
<reference evidence="3 4" key="1">
    <citation type="submission" date="2024-04" db="EMBL/GenBank/DDBJ databases">
        <title>WGS of bacteria from Torrens River.</title>
        <authorList>
            <person name="Wyrsch E.R."/>
            <person name="Drigo B."/>
        </authorList>
    </citation>
    <scope>NUCLEOTIDE SEQUENCE [LARGE SCALE GENOMIC DNA]</scope>
    <source>
        <strain evidence="3 4">TWI391</strain>
    </source>
</reference>
<dbReference type="EMBL" id="JBDJNQ010000001">
    <property type="protein sequence ID" value="MEN5375891.1"/>
    <property type="molecule type" value="Genomic_DNA"/>
</dbReference>
<dbReference type="InterPro" id="IPR050769">
    <property type="entry name" value="NAT_camello-type"/>
</dbReference>
<dbReference type="CDD" id="cd04301">
    <property type="entry name" value="NAT_SF"/>
    <property type="match status" value="1"/>
</dbReference>
<dbReference type="InterPro" id="IPR000182">
    <property type="entry name" value="GNAT_dom"/>
</dbReference>
<evidence type="ECO:0000313" key="3">
    <source>
        <dbReference type="EMBL" id="MEN5375891.1"/>
    </source>
</evidence>
<name>A0ABV0BM57_9SPHI</name>